<feature type="domain" description="Carboxymuconolactone decarboxylase-like" evidence="1">
    <location>
        <begin position="27"/>
        <end position="86"/>
    </location>
</feature>
<dbReference type="Gene3D" id="1.20.1290.10">
    <property type="entry name" value="AhpD-like"/>
    <property type="match status" value="1"/>
</dbReference>
<keyword evidence="3" id="KW-1185">Reference proteome</keyword>
<dbReference type="Pfam" id="PF02627">
    <property type="entry name" value="CMD"/>
    <property type="match status" value="1"/>
</dbReference>
<dbReference type="OrthoDB" id="9801997at2"/>
<dbReference type="AlphaFoldDB" id="A0A5C8ZME0"/>
<evidence type="ECO:0000313" key="3">
    <source>
        <dbReference type="Proteomes" id="UP000321933"/>
    </source>
</evidence>
<accession>A0A5C8ZME0</accession>
<dbReference type="SUPFAM" id="SSF69118">
    <property type="entry name" value="AhpD-like"/>
    <property type="match status" value="1"/>
</dbReference>
<organism evidence="2 3">
    <name type="scientific">Parahaliea aestuarii</name>
    <dbReference type="NCBI Taxonomy" id="1852021"/>
    <lineage>
        <taxon>Bacteria</taxon>
        <taxon>Pseudomonadati</taxon>
        <taxon>Pseudomonadota</taxon>
        <taxon>Gammaproteobacteria</taxon>
        <taxon>Cellvibrionales</taxon>
        <taxon>Halieaceae</taxon>
        <taxon>Parahaliea</taxon>
    </lineage>
</organism>
<dbReference type="InterPro" id="IPR029032">
    <property type="entry name" value="AhpD-like"/>
</dbReference>
<reference evidence="2 3" key="1">
    <citation type="submission" date="2019-08" db="EMBL/GenBank/DDBJ databases">
        <title>Parahaliea maris sp. nov., isolated from the surface seawater.</title>
        <authorList>
            <person name="Liu Y."/>
        </authorList>
    </citation>
    <scope>NUCLEOTIDE SEQUENCE [LARGE SCALE GENOMIC DNA]</scope>
    <source>
        <strain evidence="2 3">S2-26</strain>
    </source>
</reference>
<gene>
    <name evidence="2" type="ORF">FVW59_16505</name>
</gene>
<evidence type="ECO:0000313" key="2">
    <source>
        <dbReference type="EMBL" id="TXS89618.1"/>
    </source>
</evidence>
<dbReference type="EMBL" id="VRYZ01000008">
    <property type="protein sequence ID" value="TXS89618.1"/>
    <property type="molecule type" value="Genomic_DNA"/>
</dbReference>
<dbReference type="PANTHER" id="PTHR34846">
    <property type="entry name" value="4-CARBOXYMUCONOLACTONE DECARBOXYLASE FAMILY PROTEIN (AFU_ORTHOLOGUE AFUA_6G11590)"/>
    <property type="match status" value="1"/>
</dbReference>
<dbReference type="Proteomes" id="UP000321933">
    <property type="component" value="Unassembled WGS sequence"/>
</dbReference>
<dbReference type="InterPro" id="IPR003779">
    <property type="entry name" value="CMD-like"/>
</dbReference>
<name>A0A5C8ZME0_9GAMM</name>
<protein>
    <submittedName>
        <fullName evidence="2">Carboxymuconolactone decarboxylase family protein</fullName>
    </submittedName>
</protein>
<sequence>MTSQPRAHGPGTQSGDPVRDSALALVPEILEAYIPLSRAVWLEGPLGPALLEMVRLRNAQRVNCVFCRNARYDIARDDGLTEEKIGWMASEEGREQLSEQERLAVAFADAYLEGPDNLSSDLQAELAAAFSPAEIAHLSLALLLFNTFSRCAVTIGGMPDSLPVMEVSLPPA</sequence>
<comment type="caution">
    <text evidence="2">The sequence shown here is derived from an EMBL/GenBank/DDBJ whole genome shotgun (WGS) entry which is preliminary data.</text>
</comment>
<dbReference type="PANTHER" id="PTHR34846:SF10">
    <property type="entry name" value="CYTOPLASMIC PROTEIN"/>
    <property type="match status" value="1"/>
</dbReference>
<dbReference type="RefSeq" id="WP_148065476.1">
    <property type="nucleotide sequence ID" value="NZ_VRYZ01000008.1"/>
</dbReference>
<proteinExistence type="predicted"/>
<evidence type="ECO:0000259" key="1">
    <source>
        <dbReference type="Pfam" id="PF02627"/>
    </source>
</evidence>
<dbReference type="GO" id="GO:0051920">
    <property type="term" value="F:peroxiredoxin activity"/>
    <property type="evidence" value="ECO:0007669"/>
    <property type="project" value="InterPro"/>
</dbReference>